<gene>
    <name evidence="3" type="ORF">D1614_21605</name>
</gene>
<proteinExistence type="inferred from homology"/>
<evidence type="ECO:0000256" key="1">
    <source>
        <dbReference type="PROSITE-ProRule" id="PRU01360"/>
    </source>
</evidence>
<dbReference type="InterPro" id="IPR023996">
    <property type="entry name" value="TonB-dep_OMP_SusC/RagA"/>
</dbReference>
<dbReference type="Pfam" id="PF07715">
    <property type="entry name" value="Plug"/>
    <property type="match status" value="1"/>
</dbReference>
<dbReference type="InterPro" id="IPR037066">
    <property type="entry name" value="Plug_dom_sf"/>
</dbReference>
<dbReference type="InterPro" id="IPR012910">
    <property type="entry name" value="Plug_dom"/>
</dbReference>
<evidence type="ECO:0000313" key="4">
    <source>
        <dbReference type="Proteomes" id="UP000265926"/>
    </source>
</evidence>
<dbReference type="OrthoDB" id="9768177at2"/>
<sequence>MKKTDCVPIWARTKKLLRIMKVTAFLLLVFCIHVSASSLGQTKVSLAMKSTFGELVEKLEKETEYRFVIRSNEPILGKEVEVTFVNEGMDKVLEELLDGTGYNYKIIDRYIAITSDDGTGLQQSSVSGKVTDRNGEPLPGVTVVVKGTTQGTVTDVDGHYTLTSISENAILLFSFVGMETQEVEVGNQTSINIVLQTNAVGIDEVIAIGYGTTTKRTTTAAVTKINTDNLQNLPVTSIGEALAGRAAGLIVTNNGGGIGKRPTITVRGGGAPILVIDGVMTSNMDEMHRMNPKDIESFTVLKDAEAVAIYGSKGGNGAIVITTKRGEVGQFNITYGYSHNFSQPTVLPSKLSSYELATIANEAADNDKQDRPYTDIAVQKYKDQSDPFNYPNTDWQDVTLKNFAQESKHDLSIMGGDKRSQYYASLSYFDQGSLYRFDTNWLKRMTYRMSLTNNFEKIGLKSVLSLYGNLEKTREPYSHYSTGYWYTWGHIQNSSPMGLAYTDLGYYSTKVDHPLVEIDPSAGYNRNDDRNINAQLDLEWNVPKIEGLKLKVMGYFRTDNYFGKYWKKNADQYQLGSETPIPQNLSSLGLESGSGWTYRIQPLVSYEKNIKKHSIETLFGYDETYSHFESVLASRENYILDVDQIFAGPTETAKNNGVQRENANAGFVGRLKYAYDNRYMVEGSIRYDGNDNFPDGKRWGTFYSGSLGWAISEEKLVADLKEKIQMDLFKLRFSYGETGLDDGVERFEYLPGYALNEFAYVVNGVMVPGFKEGNLVSPDITWFERKSVNTGVDFAFMDNRIAGSLDYFFYETVNYLGSPSGASYTDPLGTSLPKVNTDGKHRRAGWEFDVRYQGKTGELNYVIGANLTRFDELWVVKHDESEDQLMNPNTRLTHQTGVGAQGFISQGYYQNAQDVMNSPKRNDSHDLVPGDIKYKDINGDGQIDSEDQIRLGKPSFPRVMYGMTVDLNYKAWSAGLHFQGAGNRHVYLSNVIRNSNVESIKYPFQTDYWTPGNTNATYPRVISNEGFNGNNNTVDSDFWLVNSRYFRLKSLQVGYDLTQSLLKSLPFSRCDLFVSGTNLFTISKIFSDYKMDPETDDTNNYGYPLQRVISVGLNVGF</sequence>
<keyword evidence="1" id="KW-1134">Transmembrane beta strand</keyword>
<dbReference type="AlphaFoldDB" id="A0A399SUT5"/>
<accession>A0A399SUT5</accession>
<dbReference type="InterPro" id="IPR008969">
    <property type="entry name" value="CarboxyPept-like_regulatory"/>
</dbReference>
<dbReference type="SUPFAM" id="SSF56935">
    <property type="entry name" value="Porins"/>
    <property type="match status" value="1"/>
</dbReference>
<dbReference type="SUPFAM" id="SSF49464">
    <property type="entry name" value="Carboxypeptidase regulatory domain-like"/>
    <property type="match status" value="1"/>
</dbReference>
<evidence type="ECO:0000313" key="3">
    <source>
        <dbReference type="EMBL" id="RIJ45737.1"/>
    </source>
</evidence>
<keyword evidence="4" id="KW-1185">Reference proteome</keyword>
<dbReference type="FunFam" id="2.60.40.1120:FF:000003">
    <property type="entry name" value="Outer membrane protein Omp121"/>
    <property type="match status" value="1"/>
</dbReference>
<name>A0A399SUT5_9BACT</name>
<comment type="subcellular location">
    <subcellularLocation>
        <location evidence="1">Cell outer membrane</location>
        <topology evidence="1">Multi-pass membrane protein</topology>
    </subcellularLocation>
</comment>
<dbReference type="GO" id="GO:0009279">
    <property type="term" value="C:cell outer membrane"/>
    <property type="evidence" value="ECO:0007669"/>
    <property type="project" value="UniProtKB-SubCell"/>
</dbReference>
<dbReference type="NCBIfam" id="TIGR04057">
    <property type="entry name" value="SusC_RagA_signa"/>
    <property type="match status" value="1"/>
</dbReference>
<dbReference type="InterPro" id="IPR039426">
    <property type="entry name" value="TonB-dep_rcpt-like"/>
</dbReference>
<dbReference type="Gene3D" id="2.170.130.10">
    <property type="entry name" value="TonB-dependent receptor, plug domain"/>
    <property type="match status" value="1"/>
</dbReference>
<dbReference type="EMBL" id="QWGR01000020">
    <property type="protein sequence ID" value="RIJ45737.1"/>
    <property type="molecule type" value="Genomic_DNA"/>
</dbReference>
<keyword evidence="3" id="KW-0675">Receptor</keyword>
<comment type="similarity">
    <text evidence="1">Belongs to the TonB-dependent receptor family.</text>
</comment>
<keyword evidence="1" id="KW-0998">Cell outer membrane</keyword>
<comment type="caution">
    <text evidence="3">The sequence shown here is derived from an EMBL/GenBank/DDBJ whole genome shotgun (WGS) entry which is preliminary data.</text>
</comment>
<feature type="domain" description="TonB-dependent receptor plug" evidence="2">
    <location>
        <begin position="215"/>
        <end position="318"/>
    </location>
</feature>
<dbReference type="PROSITE" id="PS52016">
    <property type="entry name" value="TONB_DEPENDENT_REC_3"/>
    <property type="match status" value="1"/>
</dbReference>
<protein>
    <submittedName>
        <fullName evidence="3">TonB-dependent receptor</fullName>
    </submittedName>
</protein>
<evidence type="ECO:0000259" key="2">
    <source>
        <dbReference type="Pfam" id="PF07715"/>
    </source>
</evidence>
<keyword evidence="1" id="KW-0813">Transport</keyword>
<dbReference type="Pfam" id="PF13715">
    <property type="entry name" value="CarbopepD_reg_2"/>
    <property type="match status" value="1"/>
</dbReference>
<dbReference type="Gene3D" id="2.60.40.1120">
    <property type="entry name" value="Carboxypeptidase-like, regulatory domain"/>
    <property type="match status" value="1"/>
</dbReference>
<dbReference type="NCBIfam" id="TIGR04056">
    <property type="entry name" value="OMP_RagA_SusC"/>
    <property type="match status" value="1"/>
</dbReference>
<organism evidence="3 4">
    <name type="scientific">Maribellus luteus</name>
    <dbReference type="NCBI Taxonomy" id="2305463"/>
    <lineage>
        <taxon>Bacteria</taxon>
        <taxon>Pseudomonadati</taxon>
        <taxon>Bacteroidota</taxon>
        <taxon>Bacteroidia</taxon>
        <taxon>Marinilabiliales</taxon>
        <taxon>Prolixibacteraceae</taxon>
        <taxon>Maribellus</taxon>
    </lineage>
</organism>
<keyword evidence="1" id="KW-0812">Transmembrane</keyword>
<dbReference type="InterPro" id="IPR023997">
    <property type="entry name" value="TonB-dep_OMP_SusC/RagA_CS"/>
</dbReference>
<reference evidence="3 4" key="1">
    <citation type="submission" date="2018-08" db="EMBL/GenBank/DDBJ databases">
        <title>Pallidiluteibacterium maritimus gen. nov., sp. nov., isolated from coastal sediment.</title>
        <authorList>
            <person name="Zhou L.Y."/>
        </authorList>
    </citation>
    <scope>NUCLEOTIDE SEQUENCE [LARGE SCALE GENOMIC DNA]</scope>
    <source>
        <strain evidence="3 4">XSD2</strain>
    </source>
</reference>
<keyword evidence="1" id="KW-0472">Membrane</keyword>
<dbReference type="Proteomes" id="UP000265926">
    <property type="component" value="Unassembled WGS sequence"/>
</dbReference>